<dbReference type="PANTHER" id="PTHR42999">
    <property type="entry name" value="ANTIBIOTIC RESISTANCE PROTEIN MCBG"/>
    <property type="match status" value="1"/>
</dbReference>
<organism evidence="1 2">
    <name type="scientific">Tenacibaculum jejuense</name>
    <dbReference type="NCBI Taxonomy" id="584609"/>
    <lineage>
        <taxon>Bacteria</taxon>
        <taxon>Pseudomonadati</taxon>
        <taxon>Bacteroidota</taxon>
        <taxon>Flavobacteriia</taxon>
        <taxon>Flavobacteriales</taxon>
        <taxon>Flavobacteriaceae</taxon>
        <taxon>Tenacibaculum</taxon>
    </lineage>
</organism>
<dbReference type="Proteomes" id="UP000215214">
    <property type="component" value="Chromosome TJEJU"/>
</dbReference>
<dbReference type="PANTHER" id="PTHR42999:SF1">
    <property type="entry name" value="PENTAPEPTIDE REPEAT-CONTAINING PROTEIN"/>
    <property type="match status" value="1"/>
</dbReference>
<dbReference type="KEGG" id="tje:TJEJU_3208"/>
<reference evidence="1 2" key="1">
    <citation type="submission" date="2017-07" db="EMBL/GenBank/DDBJ databases">
        <authorList>
            <person name="Sun Z.S."/>
            <person name="Albrecht U."/>
            <person name="Echele G."/>
            <person name="Lee C.C."/>
        </authorList>
    </citation>
    <scope>NUCLEOTIDE SEQUENCE [LARGE SCALE GENOMIC DNA]</scope>
    <source>
        <strain evidence="2">type strain: KCTC 22618</strain>
    </source>
</reference>
<dbReference type="Pfam" id="PF00805">
    <property type="entry name" value="Pentapeptide"/>
    <property type="match status" value="1"/>
</dbReference>
<keyword evidence="2" id="KW-1185">Reference proteome</keyword>
<dbReference type="InterPro" id="IPR052949">
    <property type="entry name" value="PA_immunity-related"/>
</dbReference>
<dbReference type="InterPro" id="IPR001646">
    <property type="entry name" value="5peptide_repeat"/>
</dbReference>
<proteinExistence type="predicted"/>
<sequence length="190" mass="22434">MNDYYDNETFKKVAFTNDQISRSDFDFCIFENCDFSDMHIVNSEFLECEFIDCNLSNTRLKESSFKEVHFYSSKLLGIKFYEIDPFLLKINFTDCQVDYSSFYQLKMQNFQFVNCSVKEVDFTEANLQFSYFDDCDLLGSIFEASDLRNVNFKTARNFSIDLESNRVEKAIFSKDNVANLLEKYKIKIVS</sequence>
<name>A0A238UEM1_9FLAO</name>
<protein>
    <recommendedName>
        <fullName evidence="3">Pentapeptide repeat-containing protein</fullName>
    </recommendedName>
</protein>
<dbReference type="SUPFAM" id="SSF141571">
    <property type="entry name" value="Pentapeptide repeat-like"/>
    <property type="match status" value="1"/>
</dbReference>
<accession>A0A238UEM1</accession>
<gene>
    <name evidence="1" type="ORF">TJEJU_3208</name>
</gene>
<dbReference type="AlphaFoldDB" id="A0A238UEM1"/>
<dbReference type="Pfam" id="PF13599">
    <property type="entry name" value="Pentapeptide_4"/>
    <property type="match status" value="1"/>
</dbReference>
<dbReference type="RefSeq" id="WP_095073713.1">
    <property type="nucleotide sequence ID" value="NZ_LT899436.1"/>
</dbReference>
<evidence type="ECO:0000313" key="1">
    <source>
        <dbReference type="EMBL" id="SNR16860.1"/>
    </source>
</evidence>
<evidence type="ECO:0000313" key="2">
    <source>
        <dbReference type="Proteomes" id="UP000215214"/>
    </source>
</evidence>
<evidence type="ECO:0008006" key="3">
    <source>
        <dbReference type="Google" id="ProtNLM"/>
    </source>
</evidence>
<dbReference type="EMBL" id="LT899436">
    <property type="protein sequence ID" value="SNR16860.1"/>
    <property type="molecule type" value="Genomic_DNA"/>
</dbReference>
<dbReference type="Gene3D" id="2.160.20.80">
    <property type="entry name" value="E3 ubiquitin-protein ligase SopA"/>
    <property type="match status" value="1"/>
</dbReference>
<dbReference type="OrthoDB" id="67652at2"/>